<feature type="compositionally biased region" description="Polar residues" evidence="1">
    <location>
        <begin position="1"/>
        <end position="15"/>
    </location>
</feature>
<gene>
    <name evidence="3" type="ORF">DPMN_013020</name>
</gene>
<dbReference type="CDD" id="cd06257">
    <property type="entry name" value="DnaJ"/>
    <property type="match status" value="1"/>
</dbReference>
<evidence type="ECO:0000313" key="4">
    <source>
        <dbReference type="Proteomes" id="UP000828390"/>
    </source>
</evidence>
<dbReference type="InterPro" id="IPR036869">
    <property type="entry name" value="J_dom_sf"/>
</dbReference>
<dbReference type="PROSITE" id="PS50076">
    <property type="entry name" value="DNAJ_2"/>
    <property type="match status" value="1"/>
</dbReference>
<proteinExistence type="predicted"/>
<dbReference type="Proteomes" id="UP000828390">
    <property type="component" value="Unassembled WGS sequence"/>
</dbReference>
<feature type="domain" description="J" evidence="2">
    <location>
        <begin position="32"/>
        <end position="102"/>
    </location>
</feature>
<feature type="compositionally biased region" description="Basic residues" evidence="1">
    <location>
        <begin position="205"/>
        <end position="225"/>
    </location>
</feature>
<dbReference type="EMBL" id="JAIWYP010000001">
    <property type="protein sequence ID" value="KAH3888975.1"/>
    <property type="molecule type" value="Genomic_DNA"/>
</dbReference>
<dbReference type="PANTHER" id="PTHR15606:SF4">
    <property type="entry name" value="DNAJ HOMOLOG SUBFAMILY C MEMBER 8"/>
    <property type="match status" value="1"/>
</dbReference>
<organism evidence="3 4">
    <name type="scientific">Dreissena polymorpha</name>
    <name type="common">Zebra mussel</name>
    <name type="synonym">Mytilus polymorpha</name>
    <dbReference type="NCBI Taxonomy" id="45954"/>
    <lineage>
        <taxon>Eukaryota</taxon>
        <taxon>Metazoa</taxon>
        <taxon>Spiralia</taxon>
        <taxon>Lophotrochozoa</taxon>
        <taxon>Mollusca</taxon>
        <taxon>Bivalvia</taxon>
        <taxon>Autobranchia</taxon>
        <taxon>Heteroconchia</taxon>
        <taxon>Euheterodonta</taxon>
        <taxon>Imparidentia</taxon>
        <taxon>Neoheterodontei</taxon>
        <taxon>Myida</taxon>
        <taxon>Dreissenoidea</taxon>
        <taxon>Dreissenidae</taxon>
        <taxon>Dreissena</taxon>
    </lineage>
</organism>
<reference evidence="3" key="1">
    <citation type="journal article" date="2019" name="bioRxiv">
        <title>The Genome of the Zebra Mussel, Dreissena polymorpha: A Resource for Invasive Species Research.</title>
        <authorList>
            <person name="McCartney M.A."/>
            <person name="Auch B."/>
            <person name="Kono T."/>
            <person name="Mallez S."/>
            <person name="Zhang Y."/>
            <person name="Obille A."/>
            <person name="Becker A."/>
            <person name="Abrahante J.E."/>
            <person name="Garbe J."/>
            <person name="Badalamenti J.P."/>
            <person name="Herman A."/>
            <person name="Mangelson H."/>
            <person name="Liachko I."/>
            <person name="Sullivan S."/>
            <person name="Sone E.D."/>
            <person name="Koren S."/>
            <person name="Silverstein K.A.T."/>
            <person name="Beckman K.B."/>
            <person name="Gohl D.M."/>
        </authorList>
    </citation>
    <scope>NUCLEOTIDE SEQUENCE</scope>
    <source>
        <strain evidence="3">Duluth1</strain>
        <tissue evidence="3">Whole animal</tissue>
    </source>
</reference>
<dbReference type="GO" id="GO:0005634">
    <property type="term" value="C:nucleus"/>
    <property type="evidence" value="ECO:0007669"/>
    <property type="project" value="TreeGrafter"/>
</dbReference>
<dbReference type="Gene3D" id="1.10.287.110">
    <property type="entry name" value="DnaJ domain"/>
    <property type="match status" value="1"/>
</dbReference>
<feature type="compositionally biased region" description="Basic and acidic residues" evidence="1">
    <location>
        <begin position="158"/>
        <end position="197"/>
    </location>
</feature>
<protein>
    <recommendedName>
        <fullName evidence="2">J domain-containing protein</fullName>
    </recommendedName>
</protein>
<reference evidence="3" key="2">
    <citation type="submission" date="2020-11" db="EMBL/GenBank/DDBJ databases">
        <authorList>
            <person name="McCartney M.A."/>
            <person name="Auch B."/>
            <person name="Kono T."/>
            <person name="Mallez S."/>
            <person name="Becker A."/>
            <person name="Gohl D.M."/>
            <person name="Silverstein K.A.T."/>
            <person name="Koren S."/>
            <person name="Bechman K.B."/>
            <person name="Herman A."/>
            <person name="Abrahante J.E."/>
            <person name="Garbe J."/>
        </authorList>
    </citation>
    <scope>NUCLEOTIDE SEQUENCE</scope>
    <source>
        <strain evidence="3">Duluth1</strain>
        <tissue evidence="3">Whole animal</tissue>
    </source>
</reference>
<evidence type="ECO:0000313" key="3">
    <source>
        <dbReference type="EMBL" id="KAH3888975.1"/>
    </source>
</evidence>
<feature type="region of interest" description="Disordered" evidence="1">
    <location>
        <begin position="158"/>
        <end position="225"/>
    </location>
</feature>
<dbReference type="Pfam" id="PF00226">
    <property type="entry name" value="DnaJ"/>
    <property type="match status" value="1"/>
</dbReference>
<dbReference type="SMART" id="SM00271">
    <property type="entry name" value="DnaJ"/>
    <property type="match status" value="1"/>
</dbReference>
<dbReference type="AlphaFoldDB" id="A0A9D4S3A0"/>
<name>A0A9D4S3A0_DREPO</name>
<dbReference type="PRINTS" id="PR00625">
    <property type="entry name" value="JDOMAIN"/>
</dbReference>
<accession>A0A9D4S3A0</accession>
<evidence type="ECO:0000256" key="1">
    <source>
        <dbReference type="SAM" id="MobiDB-lite"/>
    </source>
</evidence>
<dbReference type="InterPro" id="IPR001623">
    <property type="entry name" value="DnaJ_domain"/>
</dbReference>
<sequence>MAENNDANTTSSSSVDGAKPEIAEKDEVFDEFYTEVLQCDPDTPMADLKKKFRQMSLLVHPDKNPDDKDRSQVAFEAVNKAYKTLQNEEGMKRCREIIDEAKIRVDEMIKVQRKKLKKEGKPTIVPEDDIEKYKHAVYVQTCKLFADLERLRIEKETKDMHERKRKAEEEETEKEKEQVQKEWNKNFEESRTGRVDSWRQFSSQKKSHKKMKGTFRPPKPKLEKR</sequence>
<feature type="region of interest" description="Disordered" evidence="1">
    <location>
        <begin position="1"/>
        <end position="21"/>
    </location>
</feature>
<keyword evidence="4" id="KW-1185">Reference proteome</keyword>
<dbReference type="PANTHER" id="PTHR15606">
    <property type="entry name" value="DNAJ HOMOLOG SUBFAMILY C MEMBER 8/LIPOPOLYSACCHARIDE SPECIFIC RESPONSE-7-RELATED"/>
    <property type="match status" value="1"/>
</dbReference>
<dbReference type="SUPFAM" id="SSF46565">
    <property type="entry name" value="Chaperone J-domain"/>
    <property type="match status" value="1"/>
</dbReference>
<dbReference type="InterPro" id="IPR042858">
    <property type="entry name" value="DNAJC8"/>
</dbReference>
<comment type="caution">
    <text evidence="3">The sequence shown here is derived from an EMBL/GenBank/DDBJ whole genome shotgun (WGS) entry which is preliminary data.</text>
</comment>
<evidence type="ECO:0000259" key="2">
    <source>
        <dbReference type="PROSITE" id="PS50076"/>
    </source>
</evidence>